<dbReference type="InterPro" id="IPR043129">
    <property type="entry name" value="ATPase_NBD"/>
</dbReference>
<protein>
    <submittedName>
        <fullName evidence="2">ATPase</fullName>
    </submittedName>
</protein>
<evidence type="ECO:0000313" key="3">
    <source>
        <dbReference type="Proteomes" id="UP001527099"/>
    </source>
</evidence>
<organism evidence="2 3">
    <name type="scientific">Paenibacillus alginolyticus</name>
    <dbReference type="NCBI Taxonomy" id="59839"/>
    <lineage>
        <taxon>Bacteria</taxon>
        <taxon>Bacillati</taxon>
        <taxon>Bacillota</taxon>
        <taxon>Bacilli</taxon>
        <taxon>Bacillales</taxon>
        <taxon>Paenibacillaceae</taxon>
        <taxon>Paenibacillus</taxon>
    </lineage>
</organism>
<keyword evidence="3" id="KW-1185">Reference proteome</keyword>
<dbReference type="PANTHER" id="PTHR43190">
    <property type="entry name" value="N-ACETYL-D-GLUCOSAMINE KINASE"/>
    <property type="match status" value="1"/>
</dbReference>
<evidence type="ECO:0000259" key="1">
    <source>
        <dbReference type="Pfam" id="PF01869"/>
    </source>
</evidence>
<dbReference type="InterPro" id="IPR052519">
    <property type="entry name" value="Euk-type_GlcNAc_Kinase"/>
</dbReference>
<dbReference type="Proteomes" id="UP001527099">
    <property type="component" value="Unassembled WGS sequence"/>
</dbReference>
<reference evidence="2 3" key="1">
    <citation type="submission" date="2022-05" db="EMBL/GenBank/DDBJ databases">
        <title>Genome Sequencing of Bee-Associated Microbes.</title>
        <authorList>
            <person name="Dunlap C."/>
        </authorList>
    </citation>
    <scope>NUCLEOTIDE SEQUENCE [LARGE SCALE GENOMIC DNA]</scope>
    <source>
        <strain evidence="2 3">NRRL B-14421</strain>
    </source>
</reference>
<dbReference type="Pfam" id="PF01869">
    <property type="entry name" value="BcrAD_BadFG"/>
    <property type="match status" value="1"/>
</dbReference>
<comment type="caution">
    <text evidence="2">The sequence shown here is derived from an EMBL/GenBank/DDBJ whole genome shotgun (WGS) entry which is preliminary data.</text>
</comment>
<dbReference type="CDD" id="cd24007">
    <property type="entry name" value="ASKHA_NBD_eukNAGK-like"/>
    <property type="match status" value="1"/>
</dbReference>
<evidence type="ECO:0000313" key="2">
    <source>
        <dbReference type="EMBL" id="MCY9696250.1"/>
    </source>
</evidence>
<feature type="domain" description="ATPase BadF/BadG/BcrA/BcrD type" evidence="1">
    <location>
        <begin position="5"/>
        <end position="299"/>
    </location>
</feature>
<dbReference type="EMBL" id="JAMDMX010000091">
    <property type="protein sequence ID" value="MCY9696250.1"/>
    <property type="molecule type" value="Genomic_DNA"/>
</dbReference>
<proteinExistence type="predicted"/>
<dbReference type="PANTHER" id="PTHR43190:SF3">
    <property type="entry name" value="N-ACETYL-D-GLUCOSAMINE KINASE"/>
    <property type="match status" value="1"/>
</dbReference>
<dbReference type="RefSeq" id="WP_029195566.1">
    <property type="nucleotide sequence ID" value="NZ_JAMDMW010000096.1"/>
</dbReference>
<gene>
    <name evidence="2" type="ORF">M5X19_25615</name>
</gene>
<dbReference type="InterPro" id="IPR002731">
    <property type="entry name" value="ATPase_BadF"/>
</dbReference>
<dbReference type="SUPFAM" id="SSF53067">
    <property type="entry name" value="Actin-like ATPase domain"/>
    <property type="match status" value="2"/>
</dbReference>
<accession>A0ABT4GJ96</accession>
<sequence length="332" mass="35889">MKYYLGVDAGGSKTYTLVTDEHGHIIGKGHSGNGNHQLGVEQALGNITNSVAMALQQAGLAHSDIEYAFFGLAGADRPIDYTILRPLIGGLGFTNYGIDCDTMIALRAGTSQPFGVVLICGSGTNSAGKNRQGEFFQCGGYTYQFGDFGGGGTLAVEAFRSVIRSWDGREQPTMLTELLIQFLGYNSVQEMFDDFLDNNKSVPLHTTKLLFEAAEQGDEVACRILKVQGEELGKSAAAVIKRLNMEQETFQVVLAGSVIARGDGPFIYSYIEKAVSEVAPKATIVKLNVEPVIGAVWMAMEAAGNPVTIEVYEKLRTVSDYQTIQLLDKTRM</sequence>
<name>A0ABT4GJ96_9BACL</name>
<dbReference type="Gene3D" id="3.30.420.40">
    <property type="match status" value="2"/>
</dbReference>